<dbReference type="AlphaFoldDB" id="A0A3N9TKT5"/>
<proteinExistence type="inferred from homology"/>
<organism evidence="3 4">
    <name type="scientific">Vibrio viridaestus</name>
    <dbReference type="NCBI Taxonomy" id="2487322"/>
    <lineage>
        <taxon>Bacteria</taxon>
        <taxon>Pseudomonadati</taxon>
        <taxon>Pseudomonadota</taxon>
        <taxon>Gammaproteobacteria</taxon>
        <taxon>Vibrionales</taxon>
        <taxon>Vibrionaceae</taxon>
        <taxon>Vibrio</taxon>
    </lineage>
</organism>
<evidence type="ECO:0000313" key="3">
    <source>
        <dbReference type="EMBL" id="RQW64594.1"/>
    </source>
</evidence>
<dbReference type="InterPro" id="IPR007037">
    <property type="entry name" value="SIP_rossman_dom"/>
</dbReference>
<dbReference type="InterPro" id="IPR039374">
    <property type="entry name" value="SIP_fam"/>
</dbReference>
<dbReference type="Gene3D" id="3.40.50.80">
    <property type="entry name" value="Nucleotide-binding domain of ferredoxin-NADP reductase (FNR) module"/>
    <property type="match status" value="1"/>
</dbReference>
<dbReference type="InterPro" id="IPR039261">
    <property type="entry name" value="FNR_nucleotide-bd"/>
</dbReference>
<dbReference type="InterPro" id="IPR013113">
    <property type="entry name" value="SIP_FAD-bd"/>
</dbReference>
<dbReference type="Pfam" id="PF04954">
    <property type="entry name" value="SIP"/>
    <property type="match status" value="1"/>
</dbReference>
<dbReference type="InterPro" id="IPR017938">
    <property type="entry name" value="Riboflavin_synthase-like_b-brl"/>
</dbReference>
<dbReference type="OrthoDB" id="9814826at2"/>
<evidence type="ECO:0000256" key="1">
    <source>
        <dbReference type="ARBA" id="ARBA00035644"/>
    </source>
</evidence>
<comment type="similarity">
    <text evidence="1">Belongs to the SIP oxidoreductase family.</text>
</comment>
<dbReference type="PANTHER" id="PTHR30157">
    <property type="entry name" value="FERRIC REDUCTASE, NADPH-DEPENDENT"/>
    <property type="match status" value="1"/>
</dbReference>
<evidence type="ECO:0000313" key="4">
    <source>
        <dbReference type="Proteomes" id="UP000281112"/>
    </source>
</evidence>
<accession>A0A3N9TKT5</accession>
<evidence type="ECO:0000259" key="2">
    <source>
        <dbReference type="PROSITE" id="PS51384"/>
    </source>
</evidence>
<dbReference type="GO" id="GO:0016491">
    <property type="term" value="F:oxidoreductase activity"/>
    <property type="evidence" value="ECO:0007669"/>
    <property type="project" value="InterPro"/>
</dbReference>
<comment type="caution">
    <text evidence="3">The sequence shown here is derived from an EMBL/GenBank/DDBJ whole genome shotgun (WGS) entry which is preliminary data.</text>
</comment>
<dbReference type="CDD" id="cd06193">
    <property type="entry name" value="siderophore_interacting"/>
    <property type="match status" value="1"/>
</dbReference>
<dbReference type="Proteomes" id="UP000281112">
    <property type="component" value="Unassembled WGS sequence"/>
</dbReference>
<dbReference type="PROSITE" id="PS51384">
    <property type="entry name" value="FAD_FR"/>
    <property type="match status" value="1"/>
</dbReference>
<gene>
    <name evidence="3" type="ORF">EES38_00675</name>
</gene>
<dbReference type="Pfam" id="PF08021">
    <property type="entry name" value="FAD_binding_9"/>
    <property type="match status" value="1"/>
</dbReference>
<dbReference type="Gene3D" id="2.40.30.10">
    <property type="entry name" value="Translation factors"/>
    <property type="match status" value="1"/>
</dbReference>
<dbReference type="PANTHER" id="PTHR30157:SF0">
    <property type="entry name" value="NADPH-DEPENDENT FERRIC-CHELATE REDUCTASE"/>
    <property type="match status" value="1"/>
</dbReference>
<feature type="domain" description="FAD-binding FR-type" evidence="2">
    <location>
        <begin position="6"/>
        <end position="125"/>
    </location>
</feature>
<dbReference type="InterPro" id="IPR017927">
    <property type="entry name" value="FAD-bd_FR_type"/>
</dbReference>
<protein>
    <submittedName>
        <fullName evidence="3">Siderophore-interacting protein</fullName>
    </submittedName>
</protein>
<reference evidence="3 4" key="1">
    <citation type="submission" date="2018-11" db="EMBL/GenBank/DDBJ databases">
        <title>Vibrio LJC006 sp. nov., isolated from seawater during the bloom of the enteromorpha.</title>
        <authorList>
            <person name="Liang J."/>
        </authorList>
    </citation>
    <scope>NUCLEOTIDE SEQUENCE [LARGE SCALE GENOMIC DNA]</scope>
    <source>
        <strain evidence="3 4">LJC006</strain>
    </source>
</reference>
<name>A0A3N9TKT5_9VIBR</name>
<dbReference type="RefSeq" id="WP_124935245.1">
    <property type="nucleotide sequence ID" value="NZ_RJVQ01000001.1"/>
</dbReference>
<keyword evidence="4" id="KW-1185">Reference proteome</keyword>
<dbReference type="EMBL" id="RJVQ01000001">
    <property type="protein sequence ID" value="RQW64594.1"/>
    <property type="molecule type" value="Genomic_DNA"/>
</dbReference>
<sequence>MAKPKRIPYIAIVTSINDISPSIRRLTLRSSNTEQFTDSSVGGYFKFLFTKEGSSDISSLSENETPLMRTYTIRELNSDTGEITVDIVRHITDDMSCGFASRWAESVVLGDTISLVGPGKSDYPKFNRDAAIFVADMTSLPALAVTLKGLSPDTKGHIFIEVAHQDDIQELKRPENVELHWILSDTGNLADSVVNAKWPEGKVDVWCACEFDTMKALRKYFRNERGVEKDNIYISSYWKNGVSEDGHKVLKRADLENE</sequence>
<dbReference type="SUPFAM" id="SSF63380">
    <property type="entry name" value="Riboflavin synthase domain-like"/>
    <property type="match status" value="1"/>
</dbReference>